<evidence type="ECO:0000256" key="1">
    <source>
        <dbReference type="SAM" id="MobiDB-lite"/>
    </source>
</evidence>
<organism evidence="2 3">
    <name type="scientific">Paxillus rubicundulus Ve08.2h10</name>
    <dbReference type="NCBI Taxonomy" id="930991"/>
    <lineage>
        <taxon>Eukaryota</taxon>
        <taxon>Fungi</taxon>
        <taxon>Dikarya</taxon>
        <taxon>Basidiomycota</taxon>
        <taxon>Agaricomycotina</taxon>
        <taxon>Agaricomycetes</taxon>
        <taxon>Agaricomycetidae</taxon>
        <taxon>Boletales</taxon>
        <taxon>Paxilineae</taxon>
        <taxon>Paxillaceae</taxon>
        <taxon>Paxillus</taxon>
    </lineage>
</organism>
<reference evidence="3" key="2">
    <citation type="submission" date="2015-01" db="EMBL/GenBank/DDBJ databases">
        <title>Evolutionary Origins and Diversification of the Mycorrhizal Mutualists.</title>
        <authorList>
            <consortium name="DOE Joint Genome Institute"/>
            <consortium name="Mycorrhizal Genomics Consortium"/>
            <person name="Kohler A."/>
            <person name="Kuo A."/>
            <person name="Nagy L.G."/>
            <person name="Floudas D."/>
            <person name="Copeland A."/>
            <person name="Barry K.W."/>
            <person name="Cichocki N."/>
            <person name="Veneault-Fourrey C."/>
            <person name="LaButti K."/>
            <person name="Lindquist E.A."/>
            <person name="Lipzen A."/>
            <person name="Lundell T."/>
            <person name="Morin E."/>
            <person name="Murat C."/>
            <person name="Riley R."/>
            <person name="Ohm R."/>
            <person name="Sun H."/>
            <person name="Tunlid A."/>
            <person name="Henrissat B."/>
            <person name="Grigoriev I.V."/>
            <person name="Hibbett D.S."/>
            <person name="Martin F."/>
        </authorList>
    </citation>
    <scope>NUCLEOTIDE SEQUENCE [LARGE SCALE GENOMIC DNA]</scope>
    <source>
        <strain evidence="3">Ve08.2h10</strain>
    </source>
</reference>
<reference evidence="2 3" key="1">
    <citation type="submission" date="2014-04" db="EMBL/GenBank/DDBJ databases">
        <authorList>
            <consortium name="DOE Joint Genome Institute"/>
            <person name="Kuo A."/>
            <person name="Kohler A."/>
            <person name="Jargeat P."/>
            <person name="Nagy L.G."/>
            <person name="Floudas D."/>
            <person name="Copeland A."/>
            <person name="Barry K.W."/>
            <person name="Cichocki N."/>
            <person name="Veneault-Fourrey C."/>
            <person name="LaButti K."/>
            <person name="Lindquist E.A."/>
            <person name="Lipzen A."/>
            <person name="Lundell T."/>
            <person name="Morin E."/>
            <person name="Murat C."/>
            <person name="Sun H."/>
            <person name="Tunlid A."/>
            <person name="Henrissat B."/>
            <person name="Grigoriev I.V."/>
            <person name="Hibbett D.S."/>
            <person name="Martin F."/>
            <person name="Nordberg H.P."/>
            <person name="Cantor M.N."/>
            <person name="Hua S.X."/>
        </authorList>
    </citation>
    <scope>NUCLEOTIDE SEQUENCE [LARGE SCALE GENOMIC DNA]</scope>
    <source>
        <strain evidence="2 3">Ve08.2h10</strain>
    </source>
</reference>
<gene>
    <name evidence="2" type="ORF">PAXRUDRAFT_170859</name>
</gene>
<dbReference type="HOGENOM" id="CLU_177422_0_0_1"/>
<name>A0A0D0D7A4_9AGAM</name>
<feature type="region of interest" description="Disordered" evidence="1">
    <location>
        <begin position="38"/>
        <end position="94"/>
    </location>
</feature>
<dbReference type="OrthoDB" id="2661033at2759"/>
<evidence type="ECO:0000313" key="2">
    <source>
        <dbReference type="EMBL" id="KIK76114.1"/>
    </source>
</evidence>
<accession>A0A0D0D7A4</accession>
<dbReference type="InParanoid" id="A0A0D0D7A4"/>
<dbReference type="AlphaFoldDB" id="A0A0D0D7A4"/>
<proteinExistence type="predicted"/>
<dbReference type="EMBL" id="KN827666">
    <property type="protein sequence ID" value="KIK76114.1"/>
    <property type="molecule type" value="Genomic_DNA"/>
</dbReference>
<protein>
    <submittedName>
        <fullName evidence="2">Uncharacterized protein</fullName>
    </submittedName>
</protein>
<sequence>MVTWKELNEAQKRRNKDCRAAYHEELCLWEEERDLVKEEKRKKGCTKPKLGKLEASAPKPVVGNGDSDSAEDDNNGNNGNEDVNIDSDGRNGEE</sequence>
<evidence type="ECO:0000313" key="3">
    <source>
        <dbReference type="Proteomes" id="UP000054538"/>
    </source>
</evidence>
<dbReference type="Proteomes" id="UP000054538">
    <property type="component" value="Unassembled WGS sequence"/>
</dbReference>
<keyword evidence="3" id="KW-1185">Reference proteome</keyword>